<dbReference type="EMBL" id="CP097218">
    <property type="protein sequence ID" value="UQN30636.1"/>
    <property type="molecule type" value="Genomic_DNA"/>
</dbReference>
<evidence type="ECO:0000313" key="1">
    <source>
        <dbReference type="EMBL" id="UQN30636.1"/>
    </source>
</evidence>
<proteinExistence type="predicted"/>
<sequence>MSDVDQYQASQRIEQIVSSVLIGYRLTIGGGTPVESMPWHRDESLPRYSVRVSTADDSIVYTALVWTGRDDELEEHLRRWLLERIHLEGTKRGHGRRPDPWWVRVWQKANPA</sequence>
<dbReference type="Proteomes" id="UP001055868">
    <property type="component" value="Chromosome"/>
</dbReference>
<reference evidence="1" key="1">
    <citation type="submission" date="2022-05" db="EMBL/GenBank/DDBJ databases">
        <title>Genomic analysis of Brachybacterium sp. CBA3104.</title>
        <authorList>
            <person name="Roh S.W."/>
            <person name="Kim Y.B."/>
            <person name="Kim Y."/>
        </authorList>
    </citation>
    <scope>NUCLEOTIDE SEQUENCE</scope>
    <source>
        <strain evidence="1">CBA3104</strain>
    </source>
</reference>
<organism evidence="1 2">
    <name type="scientific">Brachybacterium kimchii</name>
    <dbReference type="NCBI Taxonomy" id="2942909"/>
    <lineage>
        <taxon>Bacteria</taxon>
        <taxon>Bacillati</taxon>
        <taxon>Actinomycetota</taxon>
        <taxon>Actinomycetes</taxon>
        <taxon>Micrococcales</taxon>
        <taxon>Dermabacteraceae</taxon>
        <taxon>Brachybacterium</taxon>
    </lineage>
</organism>
<accession>A0ABY4N7V0</accession>
<evidence type="ECO:0000313" key="2">
    <source>
        <dbReference type="Proteomes" id="UP001055868"/>
    </source>
</evidence>
<name>A0ABY4N7V0_9MICO</name>
<keyword evidence="2" id="KW-1185">Reference proteome</keyword>
<dbReference type="RefSeq" id="WP_249479994.1">
    <property type="nucleotide sequence ID" value="NZ_CP097218.1"/>
</dbReference>
<protein>
    <submittedName>
        <fullName evidence="1">Uncharacterized protein</fullName>
    </submittedName>
</protein>
<gene>
    <name evidence="1" type="ORF">M4486_04865</name>
</gene>